<organism evidence="1 2">
    <name type="scientific">Chitinophaga solisilvae</name>
    <dbReference type="NCBI Taxonomy" id="1233460"/>
    <lineage>
        <taxon>Bacteria</taxon>
        <taxon>Pseudomonadati</taxon>
        <taxon>Bacteroidota</taxon>
        <taxon>Chitinophagia</taxon>
        <taxon>Chitinophagales</taxon>
        <taxon>Chitinophagaceae</taxon>
        <taxon>Chitinophaga</taxon>
    </lineage>
</organism>
<dbReference type="EMBL" id="RIAR02000001">
    <property type="protein sequence ID" value="NSL90904.1"/>
    <property type="molecule type" value="Genomic_DNA"/>
</dbReference>
<dbReference type="Pfam" id="PF11827">
    <property type="entry name" value="DUF3347"/>
    <property type="match status" value="1"/>
</dbReference>
<dbReference type="InterPro" id="IPR021782">
    <property type="entry name" value="DUF3347"/>
</dbReference>
<dbReference type="OrthoDB" id="5513217at2"/>
<evidence type="ECO:0000313" key="1">
    <source>
        <dbReference type="EMBL" id="NSL90904.1"/>
    </source>
</evidence>
<sequence>MIKVMMFISALAILTACGNKVANVHEQTKDSLAAAPVTSTEVTLKDDRLNAIFRHYRLLTEALINEDGAAARKAANAIAAGAAGVSGQEAIQAAAEKITATPDIAQQRDHYAALSNQLIDRIKATGINTGALYIDFCPMAMNDKGASWLSTEKAIVNPFFGEKMKTCGEVKETIR</sequence>
<gene>
    <name evidence="1" type="ORF">ECE50_029035</name>
</gene>
<dbReference type="PROSITE" id="PS51257">
    <property type="entry name" value="PROKAR_LIPOPROTEIN"/>
    <property type="match status" value="1"/>
</dbReference>
<keyword evidence="2" id="KW-1185">Reference proteome</keyword>
<evidence type="ECO:0000313" key="2">
    <source>
        <dbReference type="Proteomes" id="UP000281028"/>
    </source>
</evidence>
<reference evidence="1" key="1">
    <citation type="submission" date="2020-05" db="EMBL/GenBank/DDBJ databases">
        <title>Chitinophaga laudate sp. nov., isolated from a tropical peat swamp.</title>
        <authorList>
            <person name="Goh C.B.S."/>
            <person name="Lee M.S."/>
            <person name="Parimannan S."/>
            <person name="Pasbakhsh P."/>
            <person name="Yule C.M."/>
            <person name="Rajandas H."/>
            <person name="Loke S."/>
            <person name="Croft L."/>
            <person name="Tan J.B.L."/>
        </authorList>
    </citation>
    <scope>NUCLEOTIDE SEQUENCE</scope>
    <source>
        <strain evidence="1">Mgbs1</strain>
    </source>
</reference>
<comment type="caution">
    <text evidence="1">The sequence shown here is derived from an EMBL/GenBank/DDBJ whole genome shotgun (WGS) entry which is preliminary data.</text>
</comment>
<protein>
    <submittedName>
        <fullName evidence="1">DUF3347 domain-containing protein</fullName>
    </submittedName>
</protein>
<dbReference type="Proteomes" id="UP000281028">
    <property type="component" value="Unassembled WGS sequence"/>
</dbReference>
<proteinExistence type="predicted"/>
<name>A0A433WK75_9BACT</name>
<accession>A0A433WK75</accession>
<dbReference type="AlphaFoldDB" id="A0A433WK75"/>